<dbReference type="SMART" id="SM00220">
    <property type="entry name" value="S_TKc"/>
    <property type="match status" value="1"/>
</dbReference>
<dbReference type="SUPFAM" id="SSF56112">
    <property type="entry name" value="Protein kinase-like (PK-like)"/>
    <property type="match status" value="1"/>
</dbReference>
<dbReference type="STRING" id="3469.A0A4Y7LES9"/>
<dbReference type="InterPro" id="IPR000719">
    <property type="entry name" value="Prot_kinase_dom"/>
</dbReference>
<dbReference type="InterPro" id="IPR052751">
    <property type="entry name" value="Plant_MAPKKK"/>
</dbReference>
<dbReference type="GO" id="GO:0004672">
    <property type="term" value="F:protein kinase activity"/>
    <property type="evidence" value="ECO:0007669"/>
    <property type="project" value="InterPro"/>
</dbReference>
<protein>
    <recommendedName>
        <fullName evidence="1">Protein kinase domain-containing protein</fullName>
    </recommendedName>
</protein>
<dbReference type="EMBL" id="CM010725">
    <property type="protein sequence ID" value="RZC83038.1"/>
    <property type="molecule type" value="Genomic_DNA"/>
</dbReference>
<dbReference type="PROSITE" id="PS50011">
    <property type="entry name" value="PROTEIN_KINASE_DOM"/>
    <property type="match status" value="1"/>
</dbReference>
<dbReference type="OrthoDB" id="25592at2759"/>
<reference evidence="2 3" key="1">
    <citation type="journal article" date="2018" name="Science">
        <title>The opium poppy genome and morphinan production.</title>
        <authorList>
            <person name="Guo L."/>
            <person name="Winzer T."/>
            <person name="Yang X."/>
            <person name="Li Y."/>
            <person name="Ning Z."/>
            <person name="He Z."/>
            <person name="Teodor R."/>
            <person name="Lu Y."/>
            <person name="Bowser T.A."/>
            <person name="Graham I.A."/>
            <person name="Ye K."/>
        </authorList>
    </citation>
    <scope>NUCLEOTIDE SEQUENCE [LARGE SCALE GENOMIC DNA]</scope>
    <source>
        <strain evidence="3">cv. HN1</strain>
        <tissue evidence="2">Leaves</tissue>
    </source>
</reference>
<dbReference type="PANTHER" id="PTHR48011">
    <property type="entry name" value="CCR4-NOT TRANSCRIPTIONAL COMPLEX SUBUNIT CAF120-RELATED"/>
    <property type="match status" value="1"/>
</dbReference>
<dbReference type="GO" id="GO:0005524">
    <property type="term" value="F:ATP binding"/>
    <property type="evidence" value="ECO:0007669"/>
    <property type="project" value="InterPro"/>
</dbReference>
<dbReference type="InterPro" id="IPR011009">
    <property type="entry name" value="Kinase-like_dom_sf"/>
</dbReference>
<accession>A0A4Y7LES9</accession>
<feature type="domain" description="Protein kinase" evidence="1">
    <location>
        <begin position="33"/>
        <end position="279"/>
    </location>
</feature>
<dbReference type="Proteomes" id="UP000316621">
    <property type="component" value="Chromosome 11"/>
</dbReference>
<dbReference type="Gene3D" id="1.10.510.10">
    <property type="entry name" value="Transferase(Phosphotransferase) domain 1"/>
    <property type="match status" value="1"/>
</dbReference>
<evidence type="ECO:0000313" key="3">
    <source>
        <dbReference type="Proteomes" id="UP000316621"/>
    </source>
</evidence>
<dbReference type="GO" id="GO:0007165">
    <property type="term" value="P:signal transduction"/>
    <property type="evidence" value="ECO:0007669"/>
    <property type="project" value="TreeGrafter"/>
</dbReference>
<organism evidence="2 3">
    <name type="scientific">Papaver somniferum</name>
    <name type="common">Opium poppy</name>
    <dbReference type="NCBI Taxonomy" id="3469"/>
    <lineage>
        <taxon>Eukaryota</taxon>
        <taxon>Viridiplantae</taxon>
        <taxon>Streptophyta</taxon>
        <taxon>Embryophyta</taxon>
        <taxon>Tracheophyta</taxon>
        <taxon>Spermatophyta</taxon>
        <taxon>Magnoliopsida</taxon>
        <taxon>Ranunculales</taxon>
        <taxon>Papaveraceae</taxon>
        <taxon>Papaveroideae</taxon>
        <taxon>Papaver</taxon>
    </lineage>
</organism>
<dbReference type="Pfam" id="PF00069">
    <property type="entry name" value="Pkinase"/>
    <property type="match status" value="1"/>
</dbReference>
<gene>
    <name evidence="2" type="ORF">C5167_045826</name>
</gene>
<sequence length="279" mass="31185">MTLAIRESPYFTIFHLPIAYLTKRKPGGTEGMWKREKLLGCGGQAQVFLASTLPQSSSCSYLLPPLIAVKSVDAVNYTPLMREYQILEELGGCESIIEHYGVEPTLENGQTIYNILLEFAGGGSLWNQIQTYGVYGLPETQVRHYTKSIILGLKHIHDHGYVHRDIKPDNILICKNNIAKIAGFGHSKKLNPFKKDTRKNKRFLKGTPLYMAPETVLHGEYGSSCDVWALGCVVLEMLTGKQAWDLPPQTEDETLFSCITSDSNTHQHQCGFRAKPGIL</sequence>
<dbReference type="PANTHER" id="PTHR48011:SF64">
    <property type="entry name" value="MITOGEN-ACTIVATED PROTEIN KINASE KINASE KINASE 3-LIKE"/>
    <property type="match status" value="1"/>
</dbReference>
<name>A0A4Y7LES9_PAPSO</name>
<proteinExistence type="predicted"/>
<evidence type="ECO:0000313" key="2">
    <source>
        <dbReference type="EMBL" id="RZC83038.1"/>
    </source>
</evidence>
<dbReference type="PROSITE" id="PS00108">
    <property type="entry name" value="PROTEIN_KINASE_ST"/>
    <property type="match status" value="1"/>
</dbReference>
<keyword evidence="3" id="KW-1185">Reference proteome</keyword>
<dbReference type="Gramene" id="RZC83038">
    <property type="protein sequence ID" value="RZC83038"/>
    <property type="gene ID" value="C5167_045826"/>
</dbReference>
<dbReference type="AlphaFoldDB" id="A0A4Y7LES9"/>
<evidence type="ECO:0000259" key="1">
    <source>
        <dbReference type="PROSITE" id="PS50011"/>
    </source>
</evidence>
<dbReference type="InterPro" id="IPR008271">
    <property type="entry name" value="Ser/Thr_kinase_AS"/>
</dbReference>
<dbReference type="OMA" id="TWESNPP"/>